<name>A0AAN9A9I4_HALRR</name>
<evidence type="ECO:0000313" key="1">
    <source>
        <dbReference type="EMBL" id="KAK7074872.1"/>
    </source>
</evidence>
<organism evidence="1 2">
    <name type="scientific">Halocaridina rubra</name>
    <name type="common">Hawaiian red shrimp</name>
    <dbReference type="NCBI Taxonomy" id="373956"/>
    <lineage>
        <taxon>Eukaryota</taxon>
        <taxon>Metazoa</taxon>
        <taxon>Ecdysozoa</taxon>
        <taxon>Arthropoda</taxon>
        <taxon>Crustacea</taxon>
        <taxon>Multicrustacea</taxon>
        <taxon>Malacostraca</taxon>
        <taxon>Eumalacostraca</taxon>
        <taxon>Eucarida</taxon>
        <taxon>Decapoda</taxon>
        <taxon>Pleocyemata</taxon>
        <taxon>Caridea</taxon>
        <taxon>Atyoidea</taxon>
        <taxon>Atyidae</taxon>
        <taxon>Halocaridina</taxon>
    </lineage>
</organism>
<dbReference type="EMBL" id="JAXCGZ010011425">
    <property type="protein sequence ID" value="KAK7074872.1"/>
    <property type="molecule type" value="Genomic_DNA"/>
</dbReference>
<dbReference type="AlphaFoldDB" id="A0AAN9A9I4"/>
<keyword evidence="2" id="KW-1185">Reference proteome</keyword>
<comment type="caution">
    <text evidence="1">The sequence shown here is derived from an EMBL/GenBank/DDBJ whole genome shotgun (WGS) entry which is preliminary data.</text>
</comment>
<gene>
    <name evidence="1" type="ORF">SK128_024611</name>
</gene>
<sequence length="135" mass="15009">MEWRQTTEQEKFKAIAYCGEENLCYVSRDTGTIWTSLPSYIGALMGYSPSLQKMFAQDYVNKITFSTMDGINWAPETNAELILEQSSLNWVSSKAIPYLPSASGETIGSWSADANGVSKDGTILAYWGKCCQHLI</sequence>
<reference evidence="1 2" key="1">
    <citation type="submission" date="2023-11" db="EMBL/GenBank/DDBJ databases">
        <title>Halocaridina rubra genome assembly.</title>
        <authorList>
            <person name="Smith C."/>
        </authorList>
    </citation>
    <scope>NUCLEOTIDE SEQUENCE [LARGE SCALE GENOMIC DNA]</scope>
    <source>
        <strain evidence="1">EP-1</strain>
        <tissue evidence="1">Whole</tissue>
    </source>
</reference>
<dbReference type="Proteomes" id="UP001381693">
    <property type="component" value="Unassembled WGS sequence"/>
</dbReference>
<evidence type="ECO:0000313" key="2">
    <source>
        <dbReference type="Proteomes" id="UP001381693"/>
    </source>
</evidence>
<proteinExistence type="predicted"/>
<protein>
    <submittedName>
        <fullName evidence="1">Uncharacterized protein</fullName>
    </submittedName>
</protein>
<accession>A0AAN9A9I4</accession>